<feature type="domain" description="RNase H type-1" evidence="1">
    <location>
        <begin position="165"/>
        <end position="283"/>
    </location>
</feature>
<dbReference type="PANTHER" id="PTHR34146:SF3">
    <property type="entry name" value="POLYNUCLEOTIDYL TRANSFERASE, RIBONUCLEASE H-LIKE SUPERFAMILY PROTEIN"/>
    <property type="match status" value="1"/>
</dbReference>
<dbReference type="InterPro" id="IPR044730">
    <property type="entry name" value="RNase_H-like_dom_plant"/>
</dbReference>
<sequence>MMKAPQKIKHLLWQIISGYLAVTKNLIHRGMKCDNNCPRCGAEDESINHAIFECPPALQTWALASTATPPSVFPSSGVYTNMDYLFWRRPDMGDGEEESDPFPWIIWFIWKARNEKLFQGISRDPLGTVRHAEAECRAWHEAQIKTSLPPAIQNQAIRLQNICLVDGSWHQKHVYSGYGWVWINPDGSQNMLGLHNQPRRLSPLHTELEPLLWAMQCALHHSTIQAFGTDCQDVIKMIHKPEDWPKFLTELLEFKRLRSSVTSFSIIYVPRNFVCKADHLARLARSFVRPLLFIGCSIPEWVITPTQV</sequence>
<dbReference type="GO" id="GO:0004523">
    <property type="term" value="F:RNA-DNA hybrid ribonuclease activity"/>
    <property type="evidence" value="ECO:0007669"/>
    <property type="project" value="InterPro"/>
</dbReference>
<dbReference type="InterPro" id="IPR026960">
    <property type="entry name" value="RVT-Znf"/>
</dbReference>
<proteinExistence type="predicted"/>
<evidence type="ECO:0000313" key="4">
    <source>
        <dbReference type="Proteomes" id="UP000467841"/>
    </source>
</evidence>
<keyword evidence="4" id="KW-1185">Reference proteome</keyword>
<reference evidence="3" key="1">
    <citation type="submission" date="2020-01" db="EMBL/GenBank/DDBJ databases">
        <authorList>
            <person name="Mishra B."/>
        </authorList>
    </citation>
    <scope>NUCLEOTIDE SEQUENCE [LARGE SCALE GENOMIC DNA]</scope>
</reference>
<protein>
    <recommendedName>
        <fullName evidence="5">Reverse transcriptase zinc-binding domain-containing protein</fullName>
    </recommendedName>
</protein>
<name>A0A6D2IEJ7_9BRAS</name>
<dbReference type="Proteomes" id="UP000467841">
    <property type="component" value="Unassembled WGS sequence"/>
</dbReference>
<dbReference type="Pfam" id="PF13966">
    <property type="entry name" value="zf-RVT"/>
    <property type="match status" value="1"/>
</dbReference>
<dbReference type="GO" id="GO:0003676">
    <property type="term" value="F:nucleic acid binding"/>
    <property type="evidence" value="ECO:0007669"/>
    <property type="project" value="InterPro"/>
</dbReference>
<dbReference type="InterPro" id="IPR036397">
    <property type="entry name" value="RNaseH_sf"/>
</dbReference>
<dbReference type="AlphaFoldDB" id="A0A6D2IEJ7"/>
<gene>
    <name evidence="3" type="ORF">MERR_LOCUS13752</name>
</gene>
<accession>A0A6D2IEJ7</accession>
<dbReference type="OrthoDB" id="1100063at2759"/>
<dbReference type="InterPro" id="IPR012337">
    <property type="entry name" value="RNaseH-like_sf"/>
</dbReference>
<feature type="domain" description="Reverse transcriptase zinc-binding" evidence="2">
    <location>
        <begin position="3"/>
        <end position="61"/>
    </location>
</feature>
<comment type="caution">
    <text evidence="3">The sequence shown here is derived from an EMBL/GenBank/DDBJ whole genome shotgun (WGS) entry which is preliminary data.</text>
</comment>
<evidence type="ECO:0000259" key="2">
    <source>
        <dbReference type="Pfam" id="PF13966"/>
    </source>
</evidence>
<evidence type="ECO:0000313" key="3">
    <source>
        <dbReference type="EMBL" id="CAA7026517.1"/>
    </source>
</evidence>
<organism evidence="3 4">
    <name type="scientific">Microthlaspi erraticum</name>
    <dbReference type="NCBI Taxonomy" id="1685480"/>
    <lineage>
        <taxon>Eukaryota</taxon>
        <taxon>Viridiplantae</taxon>
        <taxon>Streptophyta</taxon>
        <taxon>Embryophyta</taxon>
        <taxon>Tracheophyta</taxon>
        <taxon>Spermatophyta</taxon>
        <taxon>Magnoliopsida</taxon>
        <taxon>eudicotyledons</taxon>
        <taxon>Gunneridae</taxon>
        <taxon>Pentapetalae</taxon>
        <taxon>rosids</taxon>
        <taxon>malvids</taxon>
        <taxon>Brassicales</taxon>
        <taxon>Brassicaceae</taxon>
        <taxon>Coluteocarpeae</taxon>
        <taxon>Microthlaspi</taxon>
    </lineage>
</organism>
<dbReference type="CDD" id="cd06222">
    <property type="entry name" value="RNase_H_like"/>
    <property type="match status" value="1"/>
</dbReference>
<dbReference type="InterPro" id="IPR002156">
    <property type="entry name" value="RNaseH_domain"/>
</dbReference>
<dbReference type="PANTHER" id="PTHR34146">
    <property type="entry name" value="POLYNUCLEOTIDYL TRANSFERASE, RIBONUCLEASE H-LIKE SUPERFAMILY PROTEIN-RELATED"/>
    <property type="match status" value="1"/>
</dbReference>
<evidence type="ECO:0000259" key="1">
    <source>
        <dbReference type="Pfam" id="PF13456"/>
    </source>
</evidence>
<dbReference type="Pfam" id="PF13456">
    <property type="entry name" value="RVT_3"/>
    <property type="match status" value="1"/>
</dbReference>
<dbReference type="EMBL" id="CACVBM020001051">
    <property type="protein sequence ID" value="CAA7026517.1"/>
    <property type="molecule type" value="Genomic_DNA"/>
</dbReference>
<evidence type="ECO:0008006" key="5">
    <source>
        <dbReference type="Google" id="ProtNLM"/>
    </source>
</evidence>
<dbReference type="SUPFAM" id="SSF53098">
    <property type="entry name" value="Ribonuclease H-like"/>
    <property type="match status" value="1"/>
</dbReference>
<dbReference type="Gene3D" id="3.30.420.10">
    <property type="entry name" value="Ribonuclease H-like superfamily/Ribonuclease H"/>
    <property type="match status" value="1"/>
</dbReference>